<protein>
    <submittedName>
        <fullName evidence="2">Cell shape determination protein CcmA</fullName>
    </submittedName>
</protein>
<evidence type="ECO:0000256" key="1">
    <source>
        <dbReference type="ARBA" id="ARBA00044755"/>
    </source>
</evidence>
<accession>A0A220MNW6</accession>
<organism evidence="2 3">
    <name type="scientific">Brevibacillus formosus</name>
    <dbReference type="NCBI Taxonomy" id="54913"/>
    <lineage>
        <taxon>Bacteria</taxon>
        <taxon>Bacillati</taxon>
        <taxon>Bacillota</taxon>
        <taxon>Bacilli</taxon>
        <taxon>Bacillales</taxon>
        <taxon>Paenibacillaceae</taxon>
        <taxon>Brevibacillus</taxon>
    </lineage>
</organism>
<proteinExistence type="inferred from homology"/>
<sequence>MQNENKNKQDLIFHGAVNATGGVYNKVDVQGYGKINGDVECESLHCAGHVSITGDLIGSSARVEGNASIKGKVKMDTLSVYGQLDVADDLNFTSLKVGGNVKVQGNMAGEDVKVHGSLKTAGDCEAEVFRANGAFSIGGLLNAGRIEVLLHGSCEVKEMGGEHIEVRRTGNSTLGKLLKHFLNNTLSVETIEGDEIYLENTKAKVVRGNKIEIGPDCEIDLVEYSTECKRDQSSQIKTLTKR</sequence>
<dbReference type="RefSeq" id="WP_088909803.1">
    <property type="nucleotide sequence ID" value="NZ_CP018145.1"/>
</dbReference>
<evidence type="ECO:0000313" key="3">
    <source>
        <dbReference type="Proteomes" id="UP000197781"/>
    </source>
</evidence>
<dbReference type="KEGG" id="bfm:BP422_23290"/>
<dbReference type="AlphaFoldDB" id="A0A220MNW6"/>
<dbReference type="Proteomes" id="UP000197781">
    <property type="component" value="Chromosome"/>
</dbReference>
<dbReference type="EMBL" id="CP018145">
    <property type="protein sequence ID" value="ASJ56220.1"/>
    <property type="molecule type" value="Genomic_DNA"/>
</dbReference>
<dbReference type="PANTHER" id="PTHR35024">
    <property type="entry name" value="HYPOTHETICAL CYTOSOLIC PROTEIN"/>
    <property type="match status" value="1"/>
</dbReference>
<evidence type="ECO:0000313" key="2">
    <source>
        <dbReference type="EMBL" id="ASJ56220.1"/>
    </source>
</evidence>
<dbReference type="PANTHER" id="PTHR35024:SF4">
    <property type="entry name" value="POLYMER-FORMING CYTOSKELETAL PROTEIN"/>
    <property type="match status" value="1"/>
</dbReference>
<gene>
    <name evidence="2" type="ORF">BP422_23290</name>
</gene>
<dbReference type="InterPro" id="IPR007607">
    <property type="entry name" value="BacA/B"/>
</dbReference>
<reference evidence="2 3" key="1">
    <citation type="submission" date="2016-11" db="EMBL/GenBank/DDBJ databases">
        <authorList>
            <person name="Jaros S."/>
            <person name="Januszkiewicz K."/>
            <person name="Wedrychowicz H."/>
        </authorList>
    </citation>
    <scope>NUCLEOTIDE SEQUENCE [LARGE SCALE GENOMIC DNA]</scope>
    <source>
        <strain evidence="2 3">NF2</strain>
    </source>
</reference>
<comment type="similarity">
    <text evidence="1">Belongs to the bactofilin family.</text>
</comment>
<name>A0A220MNW6_9BACL</name>